<dbReference type="AlphaFoldDB" id="A0A8H7AFN8"/>
<protein>
    <submittedName>
        <fullName evidence="1">Uncharacterized protein</fullName>
    </submittedName>
</protein>
<dbReference type="Proteomes" id="UP000606974">
    <property type="component" value="Unassembled WGS sequence"/>
</dbReference>
<proteinExistence type="predicted"/>
<dbReference type="EMBL" id="JAACFV010000090">
    <property type="protein sequence ID" value="KAF7506266.1"/>
    <property type="molecule type" value="Genomic_DNA"/>
</dbReference>
<organism evidence="1 2">
    <name type="scientific">Endocarpon pusillum</name>
    <dbReference type="NCBI Taxonomy" id="364733"/>
    <lineage>
        <taxon>Eukaryota</taxon>
        <taxon>Fungi</taxon>
        <taxon>Dikarya</taxon>
        <taxon>Ascomycota</taxon>
        <taxon>Pezizomycotina</taxon>
        <taxon>Eurotiomycetes</taxon>
        <taxon>Chaetothyriomycetidae</taxon>
        <taxon>Verrucariales</taxon>
        <taxon>Verrucariaceae</taxon>
        <taxon>Endocarpon</taxon>
    </lineage>
</organism>
<reference evidence="1" key="1">
    <citation type="submission" date="2020-02" db="EMBL/GenBank/DDBJ databases">
        <authorList>
            <person name="Palmer J.M."/>
        </authorList>
    </citation>
    <scope>NUCLEOTIDE SEQUENCE</scope>
    <source>
        <strain evidence="1">EPUS1.4</strain>
        <tissue evidence="1">Thallus</tissue>
    </source>
</reference>
<keyword evidence="2" id="KW-1185">Reference proteome</keyword>
<sequence length="59" mass="6976">MFFFSLLRIERKCEKCELFLVLPEMSPELRVKRIFLMTQGTFNCCLRAYLAFVNVHEGG</sequence>
<accession>A0A8H7AFN8</accession>
<comment type="caution">
    <text evidence="1">The sequence shown here is derived from an EMBL/GenBank/DDBJ whole genome shotgun (WGS) entry which is preliminary data.</text>
</comment>
<gene>
    <name evidence="1" type="ORF">GJ744_012074</name>
</gene>
<name>A0A8H7AFN8_9EURO</name>
<evidence type="ECO:0000313" key="1">
    <source>
        <dbReference type="EMBL" id="KAF7506266.1"/>
    </source>
</evidence>
<evidence type="ECO:0000313" key="2">
    <source>
        <dbReference type="Proteomes" id="UP000606974"/>
    </source>
</evidence>